<dbReference type="GO" id="GO:0030246">
    <property type="term" value="F:carbohydrate binding"/>
    <property type="evidence" value="ECO:0007669"/>
    <property type="project" value="TreeGrafter"/>
</dbReference>
<evidence type="ECO:0000259" key="3">
    <source>
        <dbReference type="Pfam" id="PF13407"/>
    </source>
</evidence>
<dbReference type="STRING" id="95161.SAMN05660874_04077"/>
<dbReference type="EMBL" id="FOZX01000007">
    <property type="protein sequence ID" value="SFS90211.1"/>
    <property type="molecule type" value="Genomic_DNA"/>
</dbReference>
<dbReference type="OrthoDB" id="3837830at2"/>
<accession>A0A1I6TM50</accession>
<dbReference type="InterPro" id="IPR028082">
    <property type="entry name" value="Peripla_BP_I"/>
</dbReference>
<sequence>MGATRRSRIGLVLFAVVLLGLVAGCGGRVGENGRIGVVYMDAQGFYAGVRVGMQQAATAQGDAPQLLQINAQGDASMESTFIDQVSAAKVDALILSPASASASVPAIKLAHRSGIPVVCYNTCITEESARQYVSAYVLGDPIEFGRMLGNRAAEHFRSVGKPDPRIAVVNCEFVEVCIQRRQGFEQALKEQFPGATIVANQEGSTIDEAVDVAERILTAHPDVDAFYGEAGGATMGAVRAVQARGKVGQTVVFGSDMSTEAAQELADGKVLKGVVDISGIAVGELAGKAAGEILRGDSPSYHVVPAPIDLYGTSEQGRAWLTAHPDGVP</sequence>
<evidence type="ECO:0000256" key="2">
    <source>
        <dbReference type="ARBA" id="ARBA00007639"/>
    </source>
</evidence>
<dbReference type="InterPro" id="IPR025997">
    <property type="entry name" value="SBP_2_dom"/>
</dbReference>
<name>A0A1I6TM50_9PSEU</name>
<dbReference type="Gene3D" id="3.40.50.2300">
    <property type="match status" value="2"/>
</dbReference>
<reference evidence="5" key="1">
    <citation type="submission" date="2016-10" db="EMBL/GenBank/DDBJ databases">
        <authorList>
            <person name="Varghese N."/>
            <person name="Submissions S."/>
        </authorList>
    </citation>
    <scope>NUCLEOTIDE SEQUENCE [LARGE SCALE GENOMIC DNA]</scope>
    <source>
        <strain evidence="5">DSM 44771</strain>
    </source>
</reference>
<dbReference type="Pfam" id="PF13407">
    <property type="entry name" value="Peripla_BP_4"/>
    <property type="match status" value="1"/>
</dbReference>
<feature type="domain" description="Periplasmic binding protein" evidence="3">
    <location>
        <begin position="40"/>
        <end position="297"/>
    </location>
</feature>
<evidence type="ECO:0000313" key="4">
    <source>
        <dbReference type="EMBL" id="SFS90211.1"/>
    </source>
</evidence>
<dbReference type="PROSITE" id="PS51257">
    <property type="entry name" value="PROKAR_LIPOPROTEIN"/>
    <property type="match status" value="1"/>
</dbReference>
<dbReference type="AlphaFoldDB" id="A0A1I6TM50"/>
<protein>
    <submittedName>
        <fullName evidence="4">Monosaccharide ABC transporter substrate-binding protein, CUT2 family (TC 3.A.1.2.-)</fullName>
    </submittedName>
</protein>
<organism evidence="4 5">
    <name type="scientific">Saccharopolyspora flava</name>
    <dbReference type="NCBI Taxonomy" id="95161"/>
    <lineage>
        <taxon>Bacteria</taxon>
        <taxon>Bacillati</taxon>
        <taxon>Actinomycetota</taxon>
        <taxon>Actinomycetes</taxon>
        <taxon>Pseudonocardiales</taxon>
        <taxon>Pseudonocardiaceae</taxon>
        <taxon>Saccharopolyspora</taxon>
    </lineage>
</organism>
<dbReference type="Proteomes" id="UP000198852">
    <property type="component" value="Unassembled WGS sequence"/>
</dbReference>
<dbReference type="PANTHER" id="PTHR30036">
    <property type="entry name" value="D-XYLOSE-BINDING PERIPLASMIC PROTEIN"/>
    <property type="match status" value="1"/>
</dbReference>
<dbReference type="SUPFAM" id="SSF53822">
    <property type="entry name" value="Periplasmic binding protein-like I"/>
    <property type="match status" value="1"/>
</dbReference>
<dbReference type="RefSeq" id="WP_093420424.1">
    <property type="nucleotide sequence ID" value="NZ_FOZX01000007.1"/>
</dbReference>
<comment type="subcellular location">
    <subcellularLocation>
        <location evidence="1">Cell envelope</location>
    </subcellularLocation>
</comment>
<keyword evidence="5" id="KW-1185">Reference proteome</keyword>
<gene>
    <name evidence="4" type="ORF">SAMN05660874_04077</name>
</gene>
<dbReference type="GO" id="GO:0030288">
    <property type="term" value="C:outer membrane-bounded periplasmic space"/>
    <property type="evidence" value="ECO:0007669"/>
    <property type="project" value="TreeGrafter"/>
</dbReference>
<comment type="similarity">
    <text evidence="2">Belongs to the bacterial solute-binding protein 2 family.</text>
</comment>
<proteinExistence type="inferred from homology"/>
<dbReference type="InterPro" id="IPR050555">
    <property type="entry name" value="Bact_Solute-Bind_Prot2"/>
</dbReference>
<dbReference type="PANTHER" id="PTHR30036:SF7">
    <property type="entry name" value="ABC TRANSPORTER PERIPLASMIC-BINDING PROTEIN YPHF"/>
    <property type="match status" value="1"/>
</dbReference>
<evidence type="ECO:0000256" key="1">
    <source>
        <dbReference type="ARBA" id="ARBA00004196"/>
    </source>
</evidence>
<evidence type="ECO:0000313" key="5">
    <source>
        <dbReference type="Proteomes" id="UP000198852"/>
    </source>
</evidence>